<dbReference type="RefSeq" id="WP_099913054.1">
    <property type="nucleotide sequence ID" value="NZ_AWWI01000158.1"/>
</dbReference>
<dbReference type="InterPro" id="IPR020904">
    <property type="entry name" value="Sc_DH/Rdtase_CS"/>
</dbReference>
<dbReference type="FunFam" id="3.40.50.720:FF:000084">
    <property type="entry name" value="Short-chain dehydrogenase reductase"/>
    <property type="match status" value="1"/>
</dbReference>
<dbReference type="PANTHER" id="PTHR24321">
    <property type="entry name" value="DEHYDROGENASES, SHORT CHAIN"/>
    <property type="match status" value="1"/>
</dbReference>
<accession>A0A2G8R9A5</accession>
<proteinExistence type="inferred from homology"/>
<comment type="similarity">
    <text evidence="1">Belongs to the short-chain dehydrogenases/reductases (SDR) family.</text>
</comment>
<evidence type="ECO:0000313" key="3">
    <source>
        <dbReference type="EMBL" id="PIL17718.1"/>
    </source>
</evidence>
<dbReference type="PROSITE" id="PS00061">
    <property type="entry name" value="ADH_SHORT"/>
    <property type="match status" value="1"/>
</dbReference>
<evidence type="ECO:0000313" key="4">
    <source>
        <dbReference type="Proteomes" id="UP000231259"/>
    </source>
</evidence>
<dbReference type="PRINTS" id="PR00081">
    <property type="entry name" value="GDHRDH"/>
</dbReference>
<dbReference type="InterPro" id="IPR036291">
    <property type="entry name" value="NAD(P)-bd_dom_sf"/>
</dbReference>
<dbReference type="NCBIfam" id="NF005559">
    <property type="entry name" value="PRK07231.1"/>
    <property type="match status" value="1"/>
</dbReference>
<sequence length="248" mass="26276">MKTPGRLEERVAIVTGGGGDIGHAIAQRFCEAGARVCLVDLARASTDCFPAEQVLAHTCDVTDPEAVEDMVEAVAQTFGRIDILVNNAAAEAHNATVCELPVEIWRRILDVNLTGAYLLCRAGIPHLRKQKGVILNIASQLGHVTARGHAAYSASKAGLLSLTRTLALDHAEEGIRAVSISPGAVMTDRLIRRAGSEEAAFEQHAPRHPIGRLGTPREIADAALFLVSDEAGFITGSDLLADGGYTLK</sequence>
<dbReference type="PRINTS" id="PR00080">
    <property type="entry name" value="SDRFAMILY"/>
</dbReference>
<keyword evidence="4" id="KW-1185">Reference proteome</keyword>
<organism evidence="3 4">
    <name type="scientific">Puniceibacterium antarcticum</name>
    <dbReference type="NCBI Taxonomy" id="1206336"/>
    <lineage>
        <taxon>Bacteria</taxon>
        <taxon>Pseudomonadati</taxon>
        <taxon>Pseudomonadota</taxon>
        <taxon>Alphaproteobacteria</taxon>
        <taxon>Rhodobacterales</taxon>
        <taxon>Paracoccaceae</taxon>
        <taxon>Puniceibacterium</taxon>
    </lineage>
</organism>
<dbReference type="GO" id="GO:0016491">
    <property type="term" value="F:oxidoreductase activity"/>
    <property type="evidence" value="ECO:0007669"/>
    <property type="project" value="UniProtKB-KW"/>
</dbReference>
<keyword evidence="2" id="KW-0560">Oxidoreductase</keyword>
<evidence type="ECO:0000256" key="2">
    <source>
        <dbReference type="ARBA" id="ARBA00023002"/>
    </source>
</evidence>
<name>A0A2G8R9A5_9RHOB</name>
<evidence type="ECO:0000256" key="1">
    <source>
        <dbReference type="ARBA" id="ARBA00006484"/>
    </source>
</evidence>
<comment type="caution">
    <text evidence="3">The sequence shown here is derived from an EMBL/GenBank/DDBJ whole genome shotgun (WGS) entry which is preliminary data.</text>
</comment>
<dbReference type="Gene3D" id="3.40.50.720">
    <property type="entry name" value="NAD(P)-binding Rossmann-like Domain"/>
    <property type="match status" value="1"/>
</dbReference>
<gene>
    <name evidence="3" type="ORF">P775_23370</name>
</gene>
<dbReference type="SUPFAM" id="SSF51735">
    <property type="entry name" value="NAD(P)-binding Rossmann-fold domains"/>
    <property type="match status" value="1"/>
</dbReference>
<reference evidence="3 4" key="1">
    <citation type="submission" date="2013-09" db="EMBL/GenBank/DDBJ databases">
        <title>Genome sequencing of Phaeobacter antarcticus sp. nov. SM1211.</title>
        <authorList>
            <person name="Zhang X.-Y."/>
            <person name="Liu C."/>
            <person name="Chen X.-L."/>
            <person name="Xie B.-B."/>
            <person name="Qin Q.-L."/>
            <person name="Rong J.-C."/>
            <person name="Zhang Y.-Z."/>
        </authorList>
    </citation>
    <scope>NUCLEOTIDE SEQUENCE [LARGE SCALE GENOMIC DNA]</scope>
    <source>
        <strain evidence="3 4">SM1211</strain>
    </source>
</reference>
<dbReference type="AlphaFoldDB" id="A0A2G8R9A5"/>
<dbReference type="PANTHER" id="PTHR24321:SF8">
    <property type="entry name" value="ESTRADIOL 17-BETA-DEHYDROGENASE 8-RELATED"/>
    <property type="match status" value="1"/>
</dbReference>
<dbReference type="OrthoDB" id="198783at2"/>
<dbReference type="Pfam" id="PF13561">
    <property type="entry name" value="adh_short_C2"/>
    <property type="match status" value="1"/>
</dbReference>
<dbReference type="CDD" id="cd05233">
    <property type="entry name" value="SDR_c"/>
    <property type="match status" value="1"/>
</dbReference>
<dbReference type="Proteomes" id="UP000231259">
    <property type="component" value="Unassembled WGS sequence"/>
</dbReference>
<evidence type="ECO:0008006" key="5">
    <source>
        <dbReference type="Google" id="ProtNLM"/>
    </source>
</evidence>
<dbReference type="InterPro" id="IPR002347">
    <property type="entry name" value="SDR_fam"/>
</dbReference>
<dbReference type="EMBL" id="AWWI01000158">
    <property type="protein sequence ID" value="PIL17718.1"/>
    <property type="molecule type" value="Genomic_DNA"/>
</dbReference>
<protein>
    <recommendedName>
        <fullName evidence="5">Short-chain dehydrogenase</fullName>
    </recommendedName>
</protein>